<feature type="domain" description="Secretion system C-terminal sorting" evidence="3">
    <location>
        <begin position="362"/>
        <end position="433"/>
    </location>
</feature>
<dbReference type="RefSeq" id="WP_105038380.1">
    <property type="nucleotide sequence ID" value="NZ_PPSL01000002.1"/>
</dbReference>
<keyword evidence="5" id="KW-1185">Reference proteome</keyword>
<dbReference type="InterPro" id="IPR026444">
    <property type="entry name" value="Secre_tail"/>
</dbReference>
<evidence type="ECO:0000259" key="2">
    <source>
        <dbReference type="Pfam" id="PF14240"/>
    </source>
</evidence>
<dbReference type="AlphaFoldDB" id="A0A2S7SX46"/>
<name>A0A2S7SX46_9BACT</name>
<evidence type="ECO:0000313" key="5">
    <source>
        <dbReference type="Proteomes" id="UP000239872"/>
    </source>
</evidence>
<evidence type="ECO:0000259" key="3">
    <source>
        <dbReference type="Pfam" id="PF18962"/>
    </source>
</evidence>
<reference evidence="4 5" key="1">
    <citation type="submission" date="2018-01" db="EMBL/GenBank/DDBJ databases">
        <title>A novel member of the phylum Bacteroidetes isolated from glacier ice.</title>
        <authorList>
            <person name="Liu Q."/>
            <person name="Xin Y.-H."/>
        </authorList>
    </citation>
    <scope>NUCLEOTIDE SEQUENCE [LARGE SCALE GENOMIC DNA]</scope>
    <source>
        <strain evidence="4 5">RB1R16</strain>
    </source>
</reference>
<proteinExistence type="predicted"/>
<dbReference type="Pfam" id="PF14240">
    <property type="entry name" value="YHYH"/>
    <property type="match status" value="1"/>
</dbReference>
<dbReference type="InterPro" id="IPR025924">
    <property type="entry name" value="YHYH_dom"/>
</dbReference>
<dbReference type="OrthoDB" id="665834at2"/>
<dbReference type="NCBIfam" id="TIGR04183">
    <property type="entry name" value="Por_Secre_tail"/>
    <property type="match status" value="1"/>
</dbReference>
<organism evidence="4 5">
    <name type="scientific">Flavipsychrobacter stenotrophus</name>
    <dbReference type="NCBI Taxonomy" id="2077091"/>
    <lineage>
        <taxon>Bacteria</taxon>
        <taxon>Pseudomonadati</taxon>
        <taxon>Bacteroidota</taxon>
        <taxon>Chitinophagia</taxon>
        <taxon>Chitinophagales</taxon>
        <taxon>Chitinophagaceae</taxon>
        <taxon>Flavipsychrobacter</taxon>
    </lineage>
</organism>
<feature type="domain" description="YHYH" evidence="2">
    <location>
        <begin position="95"/>
        <end position="305"/>
    </location>
</feature>
<feature type="signal peptide" evidence="1">
    <location>
        <begin position="1"/>
        <end position="17"/>
    </location>
</feature>
<keyword evidence="1" id="KW-0732">Signal</keyword>
<protein>
    <recommendedName>
        <fullName evidence="6">YHYH domain-containing protein</fullName>
    </recommendedName>
</protein>
<feature type="chain" id="PRO_5015499574" description="YHYH domain-containing protein" evidence="1">
    <location>
        <begin position="18"/>
        <end position="435"/>
    </location>
</feature>
<sequence>MKKLLFLLLLSPALANAQANISAWTMNLNGKLGSYWNQTATSGPPVYVFTNSADSADVLKMCYSTDSIWVRAQGLTDNMGKYMNPGSCLAQNYVFRFPRNPVVATTKVISPKVGAIGSLLNGIPIYGLTNANSWNGTANVGGPGGLGIWNVEVGLSEGFVLDTAFGAHPQQQGAYHTHTTPYRYYRNTPAGKHSPLVGFAFDGYPVYGPYGYTNPMDSTSGVTRMKSGYSMRSITTRHTLPDGTVLTSAQYGPDVSTTYPIGTYCEDYEWLSTNGGDVDEYNGRFCRTPEYPAGTYAYFVTTDATGAAAFPYYIGIYYYGQPDQGNFGMGTSLSMPAGVTSCLSPITNGIEDIIAAGTKFSMYPNPAADHISLVTTADAFTEVVIYNQLGATVLSTTIDKNNMDININLSSGLYFVKCFNKQTGAAEVQKLVIQQ</sequence>
<evidence type="ECO:0000313" key="4">
    <source>
        <dbReference type="EMBL" id="PQJ11500.1"/>
    </source>
</evidence>
<evidence type="ECO:0000256" key="1">
    <source>
        <dbReference type="SAM" id="SignalP"/>
    </source>
</evidence>
<accession>A0A2S7SX46</accession>
<dbReference type="EMBL" id="PPSL01000002">
    <property type="protein sequence ID" value="PQJ11500.1"/>
    <property type="molecule type" value="Genomic_DNA"/>
</dbReference>
<dbReference type="Proteomes" id="UP000239872">
    <property type="component" value="Unassembled WGS sequence"/>
</dbReference>
<comment type="caution">
    <text evidence="4">The sequence shown here is derived from an EMBL/GenBank/DDBJ whole genome shotgun (WGS) entry which is preliminary data.</text>
</comment>
<dbReference type="Pfam" id="PF18962">
    <property type="entry name" value="Por_Secre_tail"/>
    <property type="match status" value="1"/>
</dbReference>
<gene>
    <name evidence="4" type="ORF">CJD36_006775</name>
</gene>
<evidence type="ECO:0008006" key="6">
    <source>
        <dbReference type="Google" id="ProtNLM"/>
    </source>
</evidence>